<dbReference type="Gene3D" id="3.90.550.10">
    <property type="entry name" value="Spore Coat Polysaccharide Biosynthesis Protein SpsA, Chain A"/>
    <property type="match status" value="1"/>
</dbReference>
<evidence type="ECO:0000256" key="1">
    <source>
        <dbReference type="SAM" id="MobiDB-lite"/>
    </source>
</evidence>
<sequence length="271" mass="28915">MAISVSAVDPVERTRDAAATGRRVSPRRSLGCYTRPPTRARYVKDFSTPSTSPSDLASATTAAFFISLSAPAASPHSAPPCMLLALPPRPAPPRPFSLLPPPCPGSFFVAPPLHPPPARSTPSPASRPSLWSNFEIADLALWRAPAYTDFSRISIRRAGFIMSEKGCAVGLHAGRSLPSGPLLSSVLPPPSFLHPPSSLLSRWGHAPVHSIAAGLFASKDQIQRSGTSTTRTPTAEGPGHVGAREVRVRPAAEFDYDGYSCMRQWDKFMGL</sequence>
<evidence type="ECO:0000313" key="3">
    <source>
        <dbReference type="Proteomes" id="UP001221757"/>
    </source>
</evidence>
<gene>
    <name evidence="2" type="ORF">B0H17DRAFT_1333838</name>
</gene>
<keyword evidence="3" id="KW-1185">Reference proteome</keyword>
<feature type="region of interest" description="Disordered" evidence="1">
    <location>
        <begin position="222"/>
        <end position="241"/>
    </location>
</feature>
<evidence type="ECO:0000313" key="2">
    <source>
        <dbReference type="EMBL" id="KAJ7680102.1"/>
    </source>
</evidence>
<comment type="caution">
    <text evidence="2">The sequence shown here is derived from an EMBL/GenBank/DDBJ whole genome shotgun (WGS) entry which is preliminary data.</text>
</comment>
<proteinExistence type="predicted"/>
<feature type="compositionally biased region" description="Polar residues" evidence="1">
    <location>
        <begin position="223"/>
        <end position="233"/>
    </location>
</feature>
<dbReference type="Proteomes" id="UP001221757">
    <property type="component" value="Unassembled WGS sequence"/>
</dbReference>
<dbReference type="AlphaFoldDB" id="A0AAD7D604"/>
<dbReference type="EMBL" id="JARKIE010000123">
    <property type="protein sequence ID" value="KAJ7680102.1"/>
    <property type="molecule type" value="Genomic_DNA"/>
</dbReference>
<organism evidence="2 3">
    <name type="scientific">Mycena rosella</name>
    <name type="common">Pink bonnet</name>
    <name type="synonym">Agaricus rosellus</name>
    <dbReference type="NCBI Taxonomy" id="1033263"/>
    <lineage>
        <taxon>Eukaryota</taxon>
        <taxon>Fungi</taxon>
        <taxon>Dikarya</taxon>
        <taxon>Basidiomycota</taxon>
        <taxon>Agaricomycotina</taxon>
        <taxon>Agaricomycetes</taxon>
        <taxon>Agaricomycetidae</taxon>
        <taxon>Agaricales</taxon>
        <taxon>Marasmiineae</taxon>
        <taxon>Mycenaceae</taxon>
        <taxon>Mycena</taxon>
    </lineage>
</organism>
<reference evidence="2" key="1">
    <citation type="submission" date="2023-03" db="EMBL/GenBank/DDBJ databases">
        <title>Massive genome expansion in bonnet fungi (Mycena s.s.) driven by repeated elements and novel gene families across ecological guilds.</title>
        <authorList>
            <consortium name="Lawrence Berkeley National Laboratory"/>
            <person name="Harder C.B."/>
            <person name="Miyauchi S."/>
            <person name="Viragh M."/>
            <person name="Kuo A."/>
            <person name="Thoen E."/>
            <person name="Andreopoulos B."/>
            <person name="Lu D."/>
            <person name="Skrede I."/>
            <person name="Drula E."/>
            <person name="Henrissat B."/>
            <person name="Morin E."/>
            <person name="Kohler A."/>
            <person name="Barry K."/>
            <person name="LaButti K."/>
            <person name="Morin E."/>
            <person name="Salamov A."/>
            <person name="Lipzen A."/>
            <person name="Mereny Z."/>
            <person name="Hegedus B."/>
            <person name="Baldrian P."/>
            <person name="Stursova M."/>
            <person name="Weitz H."/>
            <person name="Taylor A."/>
            <person name="Grigoriev I.V."/>
            <person name="Nagy L.G."/>
            <person name="Martin F."/>
            <person name="Kauserud H."/>
        </authorList>
    </citation>
    <scope>NUCLEOTIDE SEQUENCE</scope>
    <source>
        <strain evidence="2">CBHHK067</strain>
    </source>
</reference>
<feature type="region of interest" description="Disordered" evidence="1">
    <location>
        <begin position="1"/>
        <end position="31"/>
    </location>
</feature>
<name>A0AAD7D604_MYCRO</name>
<dbReference type="InterPro" id="IPR029044">
    <property type="entry name" value="Nucleotide-diphossugar_trans"/>
</dbReference>
<accession>A0AAD7D604</accession>
<protein>
    <submittedName>
        <fullName evidence="2">Uncharacterized protein</fullName>
    </submittedName>
</protein>